<name>A0AAV7RVK9_PLEWA</name>
<dbReference type="Proteomes" id="UP001066276">
    <property type="component" value="Chromosome 5"/>
</dbReference>
<accession>A0AAV7RVK9</accession>
<proteinExistence type="predicted"/>
<gene>
    <name evidence="1" type="ORF">NDU88_009563</name>
</gene>
<protein>
    <submittedName>
        <fullName evidence="1">Uncharacterized protein</fullName>
    </submittedName>
</protein>
<dbReference type="EMBL" id="JANPWB010000009">
    <property type="protein sequence ID" value="KAJ1156846.1"/>
    <property type="molecule type" value="Genomic_DNA"/>
</dbReference>
<evidence type="ECO:0000313" key="1">
    <source>
        <dbReference type="EMBL" id="KAJ1156846.1"/>
    </source>
</evidence>
<keyword evidence="2" id="KW-1185">Reference proteome</keyword>
<sequence>MDTDEHPIEEVLLRTISTHKKEDVVEADQVEEDRRVQTQDLSQDRTFEKMKRFLIGKGFWKKVKNENEDFSVTKEEEGYCHGVICTVVVLLLL</sequence>
<comment type="caution">
    <text evidence="1">The sequence shown here is derived from an EMBL/GenBank/DDBJ whole genome shotgun (WGS) entry which is preliminary data.</text>
</comment>
<organism evidence="1 2">
    <name type="scientific">Pleurodeles waltl</name>
    <name type="common">Iberian ribbed newt</name>
    <dbReference type="NCBI Taxonomy" id="8319"/>
    <lineage>
        <taxon>Eukaryota</taxon>
        <taxon>Metazoa</taxon>
        <taxon>Chordata</taxon>
        <taxon>Craniata</taxon>
        <taxon>Vertebrata</taxon>
        <taxon>Euteleostomi</taxon>
        <taxon>Amphibia</taxon>
        <taxon>Batrachia</taxon>
        <taxon>Caudata</taxon>
        <taxon>Salamandroidea</taxon>
        <taxon>Salamandridae</taxon>
        <taxon>Pleurodelinae</taxon>
        <taxon>Pleurodeles</taxon>
    </lineage>
</organism>
<evidence type="ECO:0000313" key="2">
    <source>
        <dbReference type="Proteomes" id="UP001066276"/>
    </source>
</evidence>
<reference evidence="1" key="1">
    <citation type="journal article" date="2022" name="bioRxiv">
        <title>Sequencing and chromosome-scale assembly of the giantPleurodeles waltlgenome.</title>
        <authorList>
            <person name="Brown T."/>
            <person name="Elewa A."/>
            <person name="Iarovenko S."/>
            <person name="Subramanian E."/>
            <person name="Araus A.J."/>
            <person name="Petzold A."/>
            <person name="Susuki M."/>
            <person name="Suzuki K.-i.T."/>
            <person name="Hayashi T."/>
            <person name="Toyoda A."/>
            <person name="Oliveira C."/>
            <person name="Osipova E."/>
            <person name="Leigh N.D."/>
            <person name="Simon A."/>
            <person name="Yun M.H."/>
        </authorList>
    </citation>
    <scope>NUCLEOTIDE SEQUENCE</scope>
    <source>
        <strain evidence="1">20211129_DDA</strain>
        <tissue evidence="1">Liver</tissue>
    </source>
</reference>
<dbReference type="AlphaFoldDB" id="A0AAV7RVK9"/>